<dbReference type="InterPro" id="IPR050266">
    <property type="entry name" value="AB_hydrolase_sf"/>
</dbReference>
<dbReference type="InterPro" id="IPR002410">
    <property type="entry name" value="Peptidase_S33"/>
</dbReference>
<proteinExistence type="inferred from homology"/>
<feature type="signal peptide" evidence="3">
    <location>
        <begin position="1"/>
        <end position="26"/>
    </location>
</feature>
<keyword evidence="3" id="KW-0732">Signal</keyword>
<dbReference type="InterPro" id="IPR000073">
    <property type="entry name" value="AB_hydrolase_1"/>
</dbReference>
<reference evidence="6" key="1">
    <citation type="journal article" date="2019" name="Int. J. Syst. Evol. Microbiol.">
        <title>The Global Catalogue of Microorganisms (GCM) 10K type strain sequencing project: providing services to taxonomists for standard genome sequencing and annotation.</title>
        <authorList>
            <consortium name="The Broad Institute Genomics Platform"/>
            <consortium name="The Broad Institute Genome Sequencing Center for Infectious Disease"/>
            <person name="Wu L."/>
            <person name="Ma J."/>
        </authorList>
    </citation>
    <scope>NUCLEOTIDE SEQUENCE [LARGE SCALE GENOMIC DNA]</scope>
    <source>
        <strain evidence="6">KCTC 22558</strain>
    </source>
</reference>
<dbReference type="Gene3D" id="3.40.50.1820">
    <property type="entry name" value="alpha/beta hydrolase"/>
    <property type="match status" value="1"/>
</dbReference>
<evidence type="ECO:0000256" key="1">
    <source>
        <dbReference type="ARBA" id="ARBA00010088"/>
    </source>
</evidence>
<dbReference type="Pfam" id="PF00561">
    <property type="entry name" value="Abhydrolase_1"/>
    <property type="match status" value="1"/>
</dbReference>
<dbReference type="SUPFAM" id="SSF53474">
    <property type="entry name" value="alpha/beta-Hydrolases"/>
    <property type="match status" value="1"/>
</dbReference>
<keyword evidence="6" id="KW-1185">Reference proteome</keyword>
<evidence type="ECO:0000259" key="4">
    <source>
        <dbReference type="Pfam" id="PF00561"/>
    </source>
</evidence>
<gene>
    <name evidence="5" type="ORF">GCM10008101_13470</name>
</gene>
<sequence length="327" mass="34585">MDRNASRPFRLAALAFGLAMTSAAFAAAPSKDATSTAPAVVAPMSRFTTTDGVELAYEVAGNGAPAVFVHGGPGSGSHAFRLLSDGILETHFRIAWLDQRGSGASASAPSGDYSLDRQVADLEELRARLGLERWTLVAYSFGGLITQAYAAAHPDRVAGIVHIDSLLNLPASMESTASYGYGLLPADRRPPMDPSMPLPQRYFTVLGMLGQMGLSDRLQYAGEDAAARAKARLTANPAPGRNGDMAQKIFSGNPGRYLEDMTAGTESVDVPVLVVTGDADQVTGPEHYKAFRYPKQTVAVLKGGHMAFYEDAEGFARAIAAFAAKVR</sequence>
<comment type="caution">
    <text evidence="5">The sequence shown here is derived from an EMBL/GenBank/DDBJ whole genome shotgun (WGS) entry which is preliminary data.</text>
</comment>
<feature type="domain" description="AB hydrolase-1" evidence="4">
    <location>
        <begin position="67"/>
        <end position="311"/>
    </location>
</feature>
<protein>
    <submittedName>
        <fullName evidence="5">Proline iminopeptidase</fullName>
    </submittedName>
</protein>
<name>A0ABQ3BXC9_9GAMM</name>
<dbReference type="RefSeq" id="WP_189448051.1">
    <property type="nucleotide sequence ID" value="NZ_BMXY01000001.1"/>
</dbReference>
<evidence type="ECO:0000256" key="3">
    <source>
        <dbReference type="SAM" id="SignalP"/>
    </source>
</evidence>
<keyword evidence="2" id="KW-0378">Hydrolase</keyword>
<comment type="similarity">
    <text evidence="1">Belongs to the peptidase S33 family.</text>
</comment>
<dbReference type="InterPro" id="IPR029058">
    <property type="entry name" value="AB_hydrolase_fold"/>
</dbReference>
<dbReference type="Proteomes" id="UP000643403">
    <property type="component" value="Unassembled WGS sequence"/>
</dbReference>
<feature type="chain" id="PRO_5046422190" evidence="3">
    <location>
        <begin position="27"/>
        <end position="327"/>
    </location>
</feature>
<accession>A0ABQ3BXC9</accession>
<dbReference type="PANTHER" id="PTHR43798">
    <property type="entry name" value="MONOACYLGLYCEROL LIPASE"/>
    <property type="match status" value="1"/>
</dbReference>
<dbReference type="EMBL" id="BMXY01000001">
    <property type="protein sequence ID" value="GGZ60805.1"/>
    <property type="molecule type" value="Genomic_DNA"/>
</dbReference>
<evidence type="ECO:0000313" key="6">
    <source>
        <dbReference type="Proteomes" id="UP000643403"/>
    </source>
</evidence>
<evidence type="ECO:0000256" key="2">
    <source>
        <dbReference type="ARBA" id="ARBA00022801"/>
    </source>
</evidence>
<dbReference type="PRINTS" id="PR00793">
    <property type="entry name" value="PROAMNOPTASE"/>
</dbReference>
<organism evidence="5 6">
    <name type="scientific">Cognatilysobacter xinjiangensis</name>
    <dbReference type="NCBI Taxonomy" id="546892"/>
    <lineage>
        <taxon>Bacteria</taxon>
        <taxon>Pseudomonadati</taxon>
        <taxon>Pseudomonadota</taxon>
        <taxon>Gammaproteobacteria</taxon>
        <taxon>Lysobacterales</taxon>
        <taxon>Lysobacteraceae</taxon>
        <taxon>Cognatilysobacter</taxon>
    </lineage>
</organism>
<evidence type="ECO:0000313" key="5">
    <source>
        <dbReference type="EMBL" id="GGZ60805.1"/>
    </source>
</evidence>